<comment type="caution">
    <text evidence="1">The sequence shown here is derived from an EMBL/GenBank/DDBJ whole genome shotgun (WGS) entry which is preliminary data.</text>
</comment>
<feature type="non-terminal residue" evidence="1">
    <location>
        <position position="86"/>
    </location>
</feature>
<accession>A0ACB9WZ36</accession>
<name>A0ACB9WZ36_CHAAC</name>
<evidence type="ECO:0000313" key="2">
    <source>
        <dbReference type="Proteomes" id="UP001057452"/>
    </source>
</evidence>
<dbReference type="EMBL" id="CM043794">
    <property type="protein sequence ID" value="KAI4819287.1"/>
    <property type="molecule type" value="Genomic_DNA"/>
</dbReference>
<sequence length="86" mass="9820">MRSGRVVDKRNKSEFIIRRAPATTHPSHHDLAKRSKARHADASRSKLKIGDWTRNETRSASRQTDRHTQPGSGRAVEELVLLHTEQ</sequence>
<proteinExistence type="predicted"/>
<dbReference type="Proteomes" id="UP001057452">
    <property type="component" value="Chromosome 10"/>
</dbReference>
<organism evidence="1 2">
    <name type="scientific">Chaenocephalus aceratus</name>
    <name type="common">Blackfin icefish</name>
    <name type="synonym">Chaenichthys aceratus</name>
    <dbReference type="NCBI Taxonomy" id="36190"/>
    <lineage>
        <taxon>Eukaryota</taxon>
        <taxon>Metazoa</taxon>
        <taxon>Chordata</taxon>
        <taxon>Craniata</taxon>
        <taxon>Vertebrata</taxon>
        <taxon>Euteleostomi</taxon>
        <taxon>Actinopterygii</taxon>
        <taxon>Neopterygii</taxon>
        <taxon>Teleostei</taxon>
        <taxon>Neoteleostei</taxon>
        <taxon>Acanthomorphata</taxon>
        <taxon>Eupercaria</taxon>
        <taxon>Perciformes</taxon>
        <taxon>Notothenioidei</taxon>
        <taxon>Channichthyidae</taxon>
        <taxon>Chaenocephalus</taxon>
    </lineage>
</organism>
<keyword evidence="2" id="KW-1185">Reference proteome</keyword>
<reference evidence="1" key="1">
    <citation type="submission" date="2022-05" db="EMBL/GenBank/DDBJ databases">
        <title>Chromosome-level genome of Chaenocephalus aceratus.</title>
        <authorList>
            <person name="Park H."/>
        </authorList>
    </citation>
    <scope>NUCLEOTIDE SEQUENCE</scope>
    <source>
        <strain evidence="1">KU_202001</strain>
    </source>
</reference>
<gene>
    <name evidence="1" type="ORF">KUCAC02_004540</name>
</gene>
<evidence type="ECO:0000313" key="1">
    <source>
        <dbReference type="EMBL" id="KAI4819287.1"/>
    </source>
</evidence>
<protein>
    <submittedName>
        <fullName evidence="1">Uncharacterized protein</fullName>
    </submittedName>
</protein>